<evidence type="ECO:0000256" key="2">
    <source>
        <dbReference type="SAM" id="MobiDB-lite"/>
    </source>
</evidence>
<dbReference type="RefSeq" id="WP_177719169.1">
    <property type="nucleotide sequence ID" value="NZ_JACRSQ010000030.1"/>
</dbReference>
<evidence type="ECO:0000256" key="1">
    <source>
        <dbReference type="ARBA" id="ARBA00005662"/>
    </source>
</evidence>
<dbReference type="Proteomes" id="UP000657006">
    <property type="component" value="Unassembled WGS sequence"/>
</dbReference>
<feature type="transmembrane region" description="Helical" evidence="3">
    <location>
        <begin position="12"/>
        <end position="32"/>
    </location>
</feature>
<name>A0A926DU65_9FIRM</name>
<dbReference type="InterPro" id="IPR019079">
    <property type="entry name" value="Capsule_synth_CapA"/>
</dbReference>
<organism evidence="5 6">
    <name type="scientific">Bianquea renquensis</name>
    <dbReference type="NCBI Taxonomy" id="2763661"/>
    <lineage>
        <taxon>Bacteria</taxon>
        <taxon>Bacillati</taxon>
        <taxon>Bacillota</taxon>
        <taxon>Clostridia</taxon>
        <taxon>Eubacteriales</taxon>
        <taxon>Bianqueaceae</taxon>
        <taxon>Bianquea</taxon>
    </lineage>
</organism>
<dbReference type="AlphaFoldDB" id="A0A926DU65"/>
<keyword evidence="3" id="KW-0812">Transmembrane</keyword>
<keyword evidence="3" id="KW-0472">Membrane</keyword>
<dbReference type="EMBL" id="JACRSQ010000030">
    <property type="protein sequence ID" value="MBC8544756.1"/>
    <property type="molecule type" value="Genomic_DNA"/>
</dbReference>
<protein>
    <submittedName>
        <fullName evidence="5">CapA family protein</fullName>
    </submittedName>
</protein>
<evidence type="ECO:0000256" key="3">
    <source>
        <dbReference type="SAM" id="Phobius"/>
    </source>
</evidence>
<dbReference type="Pfam" id="PF09587">
    <property type="entry name" value="PGA_cap"/>
    <property type="match status" value="1"/>
</dbReference>
<reference evidence="5" key="1">
    <citation type="submission" date="2020-08" db="EMBL/GenBank/DDBJ databases">
        <title>Genome public.</title>
        <authorList>
            <person name="Liu C."/>
            <person name="Sun Q."/>
        </authorList>
    </citation>
    <scope>NUCLEOTIDE SEQUENCE</scope>
    <source>
        <strain evidence="5">NSJ-32</strain>
    </source>
</reference>
<dbReference type="Gene3D" id="3.60.21.10">
    <property type="match status" value="1"/>
</dbReference>
<dbReference type="InterPro" id="IPR029052">
    <property type="entry name" value="Metallo-depent_PP-like"/>
</dbReference>
<accession>A0A926DU65</accession>
<gene>
    <name evidence="5" type="ORF">H8730_14500</name>
</gene>
<comment type="similarity">
    <text evidence="1">Belongs to the CapA family.</text>
</comment>
<evidence type="ECO:0000313" key="6">
    <source>
        <dbReference type="Proteomes" id="UP000657006"/>
    </source>
</evidence>
<dbReference type="PANTHER" id="PTHR33393">
    <property type="entry name" value="POLYGLUTAMINE SYNTHESIS ACCESSORY PROTEIN RV0574C-RELATED"/>
    <property type="match status" value="1"/>
</dbReference>
<keyword evidence="6" id="KW-1185">Reference proteome</keyword>
<dbReference type="SUPFAM" id="SSF56300">
    <property type="entry name" value="Metallo-dependent phosphatases"/>
    <property type="match status" value="1"/>
</dbReference>
<sequence length="461" mass="51529">MRKGKNNRLLKGVLVCETIAIIALLAVLILWIDRPADVAKDQPQYALAEGSAESQPNEVSAEEPSSTPPPVEESSQVEEIPEARMVLGAVGDIMFHEWQLTRAYRGEDSFDFTDSFSAIAPQIQEADFAVANLETVFAGQNQGNPTSEKIYGYSSYPCFNTPSQAAVNIRDAGFDFLGTANNHSLDASEKGLLSTLEVLRQAGIPSTGSYSEVDAPRASVQEVNGFRLGFLAYTYGANGFTLPADRKGLLNMLEDYDADKINAMYQETEKLAESGEADLVIVMMHFGTEYQYTPNSTQEEMVDRLFEAGADIILGSHPHVLQPFEVREIPNGDGTTRQGFVIYSLGNFISSQYYTEQRPYYKELGVYIQFQLSKRGDEKPIIESVSLMPTYVQWKDEYIRVVPVELAIDSYQSGENTYALTSSDHTKITRVQQFFQMSFWPEEYPYTLNNGYYVVNLVEEP</sequence>
<feature type="domain" description="Capsule synthesis protein CapA" evidence="4">
    <location>
        <begin position="86"/>
        <end position="352"/>
    </location>
</feature>
<proteinExistence type="inferred from homology"/>
<comment type="caution">
    <text evidence="5">The sequence shown here is derived from an EMBL/GenBank/DDBJ whole genome shotgun (WGS) entry which is preliminary data.</text>
</comment>
<keyword evidence="3" id="KW-1133">Transmembrane helix</keyword>
<dbReference type="InterPro" id="IPR052169">
    <property type="entry name" value="CW_Biosynth-Accessory"/>
</dbReference>
<evidence type="ECO:0000259" key="4">
    <source>
        <dbReference type="SMART" id="SM00854"/>
    </source>
</evidence>
<evidence type="ECO:0000313" key="5">
    <source>
        <dbReference type="EMBL" id="MBC8544756.1"/>
    </source>
</evidence>
<feature type="region of interest" description="Disordered" evidence="2">
    <location>
        <begin position="45"/>
        <end position="78"/>
    </location>
</feature>
<dbReference type="CDD" id="cd07381">
    <property type="entry name" value="MPP_CapA"/>
    <property type="match status" value="1"/>
</dbReference>
<dbReference type="SMART" id="SM00854">
    <property type="entry name" value="PGA_cap"/>
    <property type="match status" value="1"/>
</dbReference>
<dbReference type="PANTHER" id="PTHR33393:SF11">
    <property type="entry name" value="POLYGLUTAMINE SYNTHESIS ACCESSORY PROTEIN RV0574C-RELATED"/>
    <property type="match status" value="1"/>
</dbReference>